<protein>
    <submittedName>
        <fullName evidence="1">Uncharacterized protein</fullName>
    </submittedName>
</protein>
<organism evidence="1">
    <name type="scientific">Candidatus Kentrum sp. SD</name>
    <dbReference type="NCBI Taxonomy" id="2126332"/>
    <lineage>
        <taxon>Bacteria</taxon>
        <taxon>Pseudomonadati</taxon>
        <taxon>Pseudomonadota</taxon>
        <taxon>Gammaproteobacteria</taxon>
        <taxon>Candidatus Kentrum</taxon>
    </lineage>
</organism>
<accession>A0A450YT70</accession>
<gene>
    <name evidence="1" type="ORF">BECKSD772E_GA0070983_104311</name>
</gene>
<reference evidence="1" key="1">
    <citation type="submission" date="2019-02" db="EMBL/GenBank/DDBJ databases">
        <authorList>
            <person name="Gruber-Vodicka R. H."/>
            <person name="Seah K. B. B."/>
        </authorList>
    </citation>
    <scope>NUCLEOTIDE SEQUENCE</scope>
    <source>
        <strain evidence="1">BECK_S1320</strain>
    </source>
</reference>
<dbReference type="AlphaFoldDB" id="A0A450YT70"/>
<sequence length="211" mass="24603">MHDFRHRLFSLWIRNGEPLFSFRAGAPLSVEMDQSPIVARIHKSLGVWRNIHDDIVDFAAKALVDGAETGRSLLRRSLGRARFIQVHLEFHGPRFAICGFDSRKAKEGLFQLPVPMGSVAPQATPEDVAIPRRNMMPLRGKCRGVDKRKRIQHHKRWMRFRLSAPYILLVPKIFIFPIHINTRIHRDNGSYQRHDIRRCARHGILRRADRR</sequence>
<proteinExistence type="predicted"/>
<name>A0A450YT70_9GAMM</name>
<dbReference type="EMBL" id="CAADFU010000043">
    <property type="protein sequence ID" value="VFK44754.1"/>
    <property type="molecule type" value="Genomic_DNA"/>
</dbReference>
<evidence type="ECO:0000313" key="1">
    <source>
        <dbReference type="EMBL" id="VFK44754.1"/>
    </source>
</evidence>